<proteinExistence type="predicted"/>
<sequence>MGEILVNPQLVDQLNDGMSTSITNLQDSATLKSTDMENTVLDSIAKYQTILAEFEEVLALYVQLMEKDIATINTVKNTLIEEDNRLADWRIFTK</sequence>
<gene>
    <name evidence="1" type="ORF">HXA33_14190</name>
</gene>
<dbReference type="AlphaFoldDB" id="A0A9Q4G0B1"/>
<accession>A0A9Q4G0B1</accession>
<dbReference type="EMBL" id="JABXYM010000001">
    <property type="protein sequence ID" value="MCR6097698.1"/>
    <property type="molecule type" value="Genomic_DNA"/>
</dbReference>
<name>A0A9Q4G0B1_SALAG</name>
<keyword evidence="2" id="KW-1185">Reference proteome</keyword>
<organism evidence="1 2">
    <name type="scientific">Salipaludibacillus agaradhaerens</name>
    <name type="common">Bacillus agaradhaerens</name>
    <dbReference type="NCBI Taxonomy" id="76935"/>
    <lineage>
        <taxon>Bacteria</taxon>
        <taxon>Bacillati</taxon>
        <taxon>Bacillota</taxon>
        <taxon>Bacilli</taxon>
        <taxon>Bacillales</taxon>
        <taxon>Bacillaceae</taxon>
    </lineage>
</organism>
<evidence type="ECO:0000313" key="1">
    <source>
        <dbReference type="EMBL" id="MCR6097698.1"/>
    </source>
</evidence>
<protein>
    <submittedName>
        <fullName evidence="1">YwqI/YxiC family protein</fullName>
    </submittedName>
</protein>
<evidence type="ECO:0000313" key="2">
    <source>
        <dbReference type="Proteomes" id="UP001057753"/>
    </source>
</evidence>
<reference evidence="1" key="1">
    <citation type="submission" date="2020-06" db="EMBL/GenBank/DDBJ databases">
        <title>Insight into the genomes of haloalkaliphilic bacilli from Kenyan soda lakes.</title>
        <authorList>
            <person name="Mwirichia R."/>
            <person name="Villamizar G.C."/>
            <person name="Poehlein A."/>
            <person name="Mugweru J."/>
            <person name="Kipnyargis A."/>
            <person name="Kiplimo D."/>
            <person name="Orwa P."/>
            <person name="Daniel R."/>
        </authorList>
    </citation>
    <scope>NUCLEOTIDE SEQUENCE</scope>
    <source>
        <strain evidence="1">B1096_S55</strain>
    </source>
</reference>
<dbReference type="RefSeq" id="WP_257822090.1">
    <property type="nucleotide sequence ID" value="NZ_JABXYM010000001.1"/>
</dbReference>
<comment type="caution">
    <text evidence="1">The sequence shown here is derived from an EMBL/GenBank/DDBJ whole genome shotgun (WGS) entry which is preliminary data.</text>
</comment>
<dbReference type="Proteomes" id="UP001057753">
    <property type="component" value="Unassembled WGS sequence"/>
</dbReference>
<dbReference type="InterPro" id="IPR046318">
    <property type="entry name" value="DUF5344"/>
</dbReference>
<dbReference type="Pfam" id="PF17279">
    <property type="entry name" value="DUF5344"/>
    <property type="match status" value="1"/>
</dbReference>
<dbReference type="InterPro" id="IPR021477">
    <property type="entry name" value="TVIIS_effector_SACOL2603_fam"/>
</dbReference>
<dbReference type="NCBIfam" id="TIGR04197">
    <property type="entry name" value="T7SS_SACOL2603"/>
    <property type="match status" value="1"/>
</dbReference>